<evidence type="ECO:0000256" key="2">
    <source>
        <dbReference type="ARBA" id="ARBA00022448"/>
    </source>
</evidence>
<dbReference type="Proteomes" id="UP000198935">
    <property type="component" value="Unassembled WGS sequence"/>
</dbReference>
<proteinExistence type="inferred from homology"/>
<evidence type="ECO:0000313" key="10">
    <source>
        <dbReference type="Proteomes" id="UP000198935"/>
    </source>
</evidence>
<keyword evidence="10" id="KW-1185">Reference proteome</keyword>
<keyword evidence="2 7" id="KW-0813">Transport</keyword>
<evidence type="ECO:0000259" key="8">
    <source>
        <dbReference type="PROSITE" id="PS50928"/>
    </source>
</evidence>
<evidence type="ECO:0000256" key="4">
    <source>
        <dbReference type="ARBA" id="ARBA00022692"/>
    </source>
</evidence>
<feature type="transmembrane region" description="Helical" evidence="7">
    <location>
        <begin position="287"/>
        <end position="307"/>
    </location>
</feature>
<feature type="transmembrane region" description="Helical" evidence="7">
    <location>
        <begin position="234"/>
        <end position="254"/>
    </location>
</feature>
<protein>
    <submittedName>
        <fullName evidence="9">Lactose/L-arabinose transport system permease protein</fullName>
    </submittedName>
</protein>
<dbReference type="Pfam" id="PF00528">
    <property type="entry name" value="BPD_transp_1"/>
    <property type="match status" value="1"/>
</dbReference>
<sequence length="317" mass="35417">METAKGIPQAEHARPAFKNKRPGKTGRSLRVKNRLIGWSFVLLSVLLISIFYFYPMVSALLLSFQSGAGTNLDFVGLDNYIRLFGDPTFLAAVKNTVIYLLIQVPLMIFLALLISVLLNDKKLLAKGWFRTAIFLPCVTSLVAYSVIFKYMFGTDGLINVMLLNLSIVSQPIQWLTDPFWAKVTIIIAITWRWTGYNMIFYLSSLQNIDSSIYEAAKIDGASVVQRFFKITIPLLKPIILFTSITSTIGTLQLFDEVMNITGGGPGNATLTISQYIYNLSFKYTPDFGYAATVSYAIVVLIVFFSILQFRVAGDKNA</sequence>
<dbReference type="GO" id="GO:0055085">
    <property type="term" value="P:transmembrane transport"/>
    <property type="evidence" value="ECO:0007669"/>
    <property type="project" value="InterPro"/>
</dbReference>
<keyword evidence="6 7" id="KW-0472">Membrane</keyword>
<dbReference type="AlphaFoldDB" id="A0A1H3T683"/>
<comment type="subcellular location">
    <subcellularLocation>
        <location evidence="1 7">Cell membrane</location>
        <topology evidence="1 7">Multi-pass membrane protein</topology>
    </subcellularLocation>
</comment>
<dbReference type="GO" id="GO:0005886">
    <property type="term" value="C:plasma membrane"/>
    <property type="evidence" value="ECO:0007669"/>
    <property type="project" value="UniProtKB-SubCell"/>
</dbReference>
<dbReference type="PROSITE" id="PS50928">
    <property type="entry name" value="ABC_TM1"/>
    <property type="match status" value="1"/>
</dbReference>
<dbReference type="STRING" id="1503961.SAMN05421736_11351"/>
<dbReference type="InterPro" id="IPR051393">
    <property type="entry name" value="ABC_transporter_permease"/>
</dbReference>
<dbReference type="Gene3D" id="1.10.3720.10">
    <property type="entry name" value="MetI-like"/>
    <property type="match status" value="1"/>
</dbReference>
<comment type="similarity">
    <text evidence="7">Belongs to the binding-protein-dependent transport system permease family.</text>
</comment>
<feature type="domain" description="ABC transmembrane type-1" evidence="8">
    <location>
        <begin position="93"/>
        <end position="308"/>
    </location>
</feature>
<dbReference type="InterPro" id="IPR035906">
    <property type="entry name" value="MetI-like_sf"/>
</dbReference>
<organism evidence="9 10">
    <name type="scientific">Evansella caseinilytica</name>
    <dbReference type="NCBI Taxonomy" id="1503961"/>
    <lineage>
        <taxon>Bacteria</taxon>
        <taxon>Bacillati</taxon>
        <taxon>Bacillota</taxon>
        <taxon>Bacilli</taxon>
        <taxon>Bacillales</taxon>
        <taxon>Bacillaceae</taxon>
        <taxon>Evansella</taxon>
    </lineage>
</organism>
<accession>A0A1H3T683</accession>
<feature type="transmembrane region" description="Helical" evidence="7">
    <location>
        <begin position="131"/>
        <end position="152"/>
    </location>
</feature>
<evidence type="ECO:0000256" key="3">
    <source>
        <dbReference type="ARBA" id="ARBA00022475"/>
    </source>
</evidence>
<dbReference type="CDD" id="cd06261">
    <property type="entry name" value="TM_PBP2"/>
    <property type="match status" value="1"/>
</dbReference>
<evidence type="ECO:0000256" key="1">
    <source>
        <dbReference type="ARBA" id="ARBA00004651"/>
    </source>
</evidence>
<gene>
    <name evidence="9" type="ORF">SAMN05421736_11351</name>
</gene>
<evidence type="ECO:0000256" key="7">
    <source>
        <dbReference type="RuleBase" id="RU363032"/>
    </source>
</evidence>
<dbReference type="PANTHER" id="PTHR30193:SF37">
    <property type="entry name" value="INNER MEMBRANE ABC TRANSPORTER PERMEASE PROTEIN YCJO"/>
    <property type="match status" value="1"/>
</dbReference>
<evidence type="ECO:0000313" key="9">
    <source>
        <dbReference type="EMBL" id="SDZ45361.1"/>
    </source>
</evidence>
<keyword evidence="3" id="KW-1003">Cell membrane</keyword>
<name>A0A1H3T683_9BACI</name>
<feature type="transmembrane region" description="Helical" evidence="7">
    <location>
        <begin position="35"/>
        <end position="54"/>
    </location>
</feature>
<dbReference type="InterPro" id="IPR000515">
    <property type="entry name" value="MetI-like"/>
</dbReference>
<keyword evidence="5 7" id="KW-1133">Transmembrane helix</keyword>
<dbReference type="EMBL" id="FNPI01000013">
    <property type="protein sequence ID" value="SDZ45361.1"/>
    <property type="molecule type" value="Genomic_DNA"/>
</dbReference>
<evidence type="ECO:0000256" key="6">
    <source>
        <dbReference type="ARBA" id="ARBA00023136"/>
    </source>
</evidence>
<dbReference type="PANTHER" id="PTHR30193">
    <property type="entry name" value="ABC TRANSPORTER PERMEASE PROTEIN"/>
    <property type="match status" value="1"/>
</dbReference>
<dbReference type="SUPFAM" id="SSF161098">
    <property type="entry name" value="MetI-like"/>
    <property type="match status" value="1"/>
</dbReference>
<reference evidence="10" key="1">
    <citation type="submission" date="2016-10" db="EMBL/GenBank/DDBJ databases">
        <authorList>
            <person name="Varghese N."/>
            <person name="Submissions S."/>
        </authorList>
    </citation>
    <scope>NUCLEOTIDE SEQUENCE [LARGE SCALE GENOMIC DNA]</scope>
    <source>
        <strain evidence="10">SP</strain>
    </source>
</reference>
<keyword evidence="4 7" id="KW-0812">Transmembrane</keyword>
<feature type="transmembrane region" description="Helical" evidence="7">
    <location>
        <begin position="97"/>
        <end position="119"/>
    </location>
</feature>
<evidence type="ECO:0000256" key="5">
    <source>
        <dbReference type="ARBA" id="ARBA00022989"/>
    </source>
</evidence>